<evidence type="ECO:0000256" key="1">
    <source>
        <dbReference type="ARBA" id="ARBA00004141"/>
    </source>
</evidence>
<feature type="transmembrane region" description="Helical" evidence="5">
    <location>
        <begin position="443"/>
        <end position="463"/>
    </location>
</feature>
<dbReference type="Pfam" id="PF02932">
    <property type="entry name" value="Neur_chan_memb"/>
    <property type="match status" value="1"/>
</dbReference>
<keyword evidence="5" id="KW-0813">Transport</keyword>
<keyword evidence="5" id="KW-0407">Ion channel</keyword>
<dbReference type="InterPro" id="IPR018000">
    <property type="entry name" value="Neurotransmitter_ion_chnl_CS"/>
</dbReference>
<feature type="signal peptide" evidence="5">
    <location>
        <begin position="1"/>
        <end position="21"/>
    </location>
</feature>
<evidence type="ECO:0000256" key="2">
    <source>
        <dbReference type="ARBA" id="ARBA00022692"/>
    </source>
</evidence>
<keyword evidence="5" id="KW-0406">Ion transport</keyword>
<dbReference type="InterPro" id="IPR036734">
    <property type="entry name" value="Neur_chan_lig-bd_sf"/>
</dbReference>
<dbReference type="SUPFAM" id="SSF90112">
    <property type="entry name" value="Neurotransmitter-gated ion-channel transmembrane pore"/>
    <property type="match status" value="1"/>
</dbReference>
<keyword evidence="2 5" id="KW-0812">Transmembrane</keyword>
<dbReference type="Gene3D" id="2.70.170.10">
    <property type="entry name" value="Neurotransmitter-gated ion-channel ligand-binding domain"/>
    <property type="match status" value="1"/>
</dbReference>
<feature type="transmembrane region" description="Helical" evidence="5">
    <location>
        <begin position="303"/>
        <end position="325"/>
    </location>
</feature>
<name>A0ABM4DF12_HYDVU</name>
<dbReference type="InterPro" id="IPR038050">
    <property type="entry name" value="Neuro_actylchol_rec"/>
</dbReference>
<keyword evidence="3 5" id="KW-1133">Transmembrane helix</keyword>
<accession>A0ABM4DF12</accession>
<dbReference type="InterPro" id="IPR036719">
    <property type="entry name" value="Neuro-gated_channel_TM_sf"/>
</dbReference>
<keyword evidence="5" id="KW-0732">Signal</keyword>
<evidence type="ECO:0000313" key="9">
    <source>
        <dbReference type="RefSeq" id="XP_065673003.1"/>
    </source>
</evidence>
<dbReference type="CDD" id="cd19051">
    <property type="entry name" value="LGIC_TM_cation"/>
    <property type="match status" value="1"/>
</dbReference>
<dbReference type="Gene3D" id="1.20.58.390">
    <property type="entry name" value="Neurotransmitter-gated ion-channel transmembrane domain"/>
    <property type="match status" value="1"/>
</dbReference>
<dbReference type="Pfam" id="PF02931">
    <property type="entry name" value="Neur_chan_LBD"/>
    <property type="match status" value="1"/>
</dbReference>
<dbReference type="RefSeq" id="XP_065673003.1">
    <property type="nucleotide sequence ID" value="XM_065816931.1"/>
</dbReference>
<evidence type="ECO:0000256" key="5">
    <source>
        <dbReference type="RuleBase" id="RU000687"/>
    </source>
</evidence>
<dbReference type="InterPro" id="IPR006201">
    <property type="entry name" value="Neur_channel"/>
</dbReference>
<feature type="transmembrane region" description="Helical" evidence="5">
    <location>
        <begin position="239"/>
        <end position="258"/>
    </location>
</feature>
<evidence type="ECO:0000259" key="7">
    <source>
        <dbReference type="Pfam" id="PF02932"/>
    </source>
</evidence>
<keyword evidence="9" id="KW-0675">Receptor</keyword>
<dbReference type="PRINTS" id="PR00252">
    <property type="entry name" value="NRIONCHANNEL"/>
</dbReference>
<evidence type="ECO:0000256" key="4">
    <source>
        <dbReference type="ARBA" id="ARBA00023136"/>
    </source>
</evidence>
<keyword evidence="8" id="KW-1185">Reference proteome</keyword>
<comment type="similarity">
    <text evidence="5">Belongs to the ligand-gated ion channel (TC 1.A.9) family.</text>
</comment>
<gene>
    <name evidence="9" type="primary">LOC100207717</name>
</gene>
<dbReference type="CDD" id="cd18997">
    <property type="entry name" value="LGIC_ECD_nAChR"/>
    <property type="match status" value="1"/>
</dbReference>
<evidence type="ECO:0000313" key="8">
    <source>
        <dbReference type="Proteomes" id="UP001652625"/>
    </source>
</evidence>
<dbReference type="Proteomes" id="UP001652625">
    <property type="component" value="Chromosome 13"/>
</dbReference>
<reference evidence="9" key="1">
    <citation type="submission" date="2025-08" db="UniProtKB">
        <authorList>
            <consortium name="RefSeq"/>
        </authorList>
    </citation>
    <scope>IDENTIFICATION</scope>
</reference>
<keyword evidence="4 5" id="KW-0472">Membrane</keyword>
<sequence length="468" mass="53858">MLFKVVIVNFLFLIGNKPSFPHQNEEKLFHDLFETNNYNPSVRPVVNDKDTVNVTFGLTLCQLVDVQEKKELLVLSTLVKQIWQNPFLKWHPEKYSNISVIHIDPSKVWKPDIVLYNNAGEDRLFGGNLETMKSRIILDNTGVTTWITPLILTSKCDMNVKYFPFDTQRCPLKFGSWTHDKHRLNIINESRSAVLEKFANHTEWYLVSADALRSEQKYICCPELYPDVTFTIELRRRSLFYVCNLIFPLIVISLLPILSFILPASSGERISLVFTILLSLTVFMTIVAGIIPDTSDSVPLVSIFYLSVLFEMVIMILILCYIMTLHHKAACDPPMPNWMRRYVLNWLSFLLHVNERNLLKAPIEHKLLEKQDLLIQFMKNIEKKTSGASISKRNSFDPQSEVSSNIPDIFAKMDSFKQAISNKECESNILKEWKIVAMTLDRCALLCFTSLYLLLIIGCFSLSPGYAP</sequence>
<organism evidence="8 9">
    <name type="scientific">Hydra vulgaris</name>
    <name type="common">Hydra</name>
    <name type="synonym">Hydra attenuata</name>
    <dbReference type="NCBI Taxonomy" id="6087"/>
    <lineage>
        <taxon>Eukaryota</taxon>
        <taxon>Metazoa</taxon>
        <taxon>Cnidaria</taxon>
        <taxon>Hydrozoa</taxon>
        <taxon>Hydroidolina</taxon>
        <taxon>Anthoathecata</taxon>
        <taxon>Aplanulata</taxon>
        <taxon>Hydridae</taxon>
        <taxon>Hydra</taxon>
    </lineage>
</organism>
<feature type="transmembrane region" description="Helical" evidence="5">
    <location>
        <begin position="270"/>
        <end position="291"/>
    </location>
</feature>
<proteinExistence type="inferred from homology"/>
<comment type="subcellular location">
    <subcellularLocation>
        <location evidence="1">Membrane</location>
        <topology evidence="1">Multi-pass membrane protein</topology>
    </subcellularLocation>
</comment>
<dbReference type="PANTHER" id="PTHR18945">
    <property type="entry name" value="NEUROTRANSMITTER GATED ION CHANNEL"/>
    <property type="match status" value="1"/>
</dbReference>
<evidence type="ECO:0000256" key="3">
    <source>
        <dbReference type="ARBA" id="ARBA00022989"/>
    </source>
</evidence>
<protein>
    <submittedName>
        <fullName evidence="9">Neuronal acetylcholine receptor subunit alpha-3 isoform X2</fullName>
    </submittedName>
</protein>
<dbReference type="InterPro" id="IPR006029">
    <property type="entry name" value="Neurotrans-gated_channel_TM"/>
</dbReference>
<feature type="domain" description="Neurotransmitter-gated ion-channel transmembrane" evidence="7">
    <location>
        <begin position="245"/>
        <end position="457"/>
    </location>
</feature>
<dbReference type="GeneID" id="100207717"/>
<feature type="chain" id="PRO_5044955589" evidence="5">
    <location>
        <begin position="22"/>
        <end position="468"/>
    </location>
</feature>
<dbReference type="SUPFAM" id="SSF63712">
    <property type="entry name" value="Nicotinic receptor ligand binding domain-like"/>
    <property type="match status" value="1"/>
</dbReference>
<dbReference type="InterPro" id="IPR006202">
    <property type="entry name" value="Neur_chan_lig-bd"/>
</dbReference>
<feature type="domain" description="Neurotransmitter-gated ion-channel ligand-binding" evidence="6">
    <location>
        <begin position="25"/>
        <end position="237"/>
    </location>
</feature>
<evidence type="ECO:0000259" key="6">
    <source>
        <dbReference type="Pfam" id="PF02931"/>
    </source>
</evidence>
<dbReference type="PROSITE" id="PS00236">
    <property type="entry name" value="NEUROTR_ION_CHANNEL"/>
    <property type="match status" value="1"/>
</dbReference>